<proteinExistence type="predicted"/>
<reference evidence="2 3" key="1">
    <citation type="submission" date="2018-08" db="EMBL/GenBank/DDBJ databases">
        <title>Bacillus jemisoniae sp. nov., Bacillus chryseoplanitiae sp. nov., Bacillus resnikiae sp. nov., and Bacillus frankliniae sp. nov., isolated from Viking spacecraft and associated surfaces.</title>
        <authorList>
            <person name="Seuylemezian A."/>
            <person name="Vaishampayan P."/>
        </authorList>
    </citation>
    <scope>NUCLEOTIDE SEQUENCE [LARGE SCALE GENOMIC DNA]</scope>
    <source>
        <strain evidence="2 3">JJ-247</strain>
    </source>
</reference>
<organism evidence="2 3">
    <name type="scientific">Mesobacillus zeae</name>
    <dbReference type="NCBI Taxonomy" id="1917180"/>
    <lineage>
        <taxon>Bacteria</taxon>
        <taxon>Bacillati</taxon>
        <taxon>Bacillota</taxon>
        <taxon>Bacilli</taxon>
        <taxon>Bacillales</taxon>
        <taxon>Bacillaceae</taxon>
        <taxon>Mesobacillus</taxon>
    </lineage>
</organism>
<dbReference type="AlphaFoldDB" id="A0A398B2Z1"/>
<feature type="transmembrane region" description="Helical" evidence="1">
    <location>
        <begin position="41"/>
        <end position="67"/>
    </location>
</feature>
<name>A0A398B2Z1_9BACI</name>
<evidence type="ECO:0000313" key="3">
    <source>
        <dbReference type="Proteomes" id="UP000265816"/>
    </source>
</evidence>
<accession>A0A398B2Z1</accession>
<feature type="transmembrane region" description="Helical" evidence="1">
    <location>
        <begin position="5"/>
        <end position="26"/>
    </location>
</feature>
<sequence length="83" mass="8992">MLKSLLILIAPTAVTIIVLMSALIIWSQTIPIDDPSEADGIGFLIVYGFIAAIPISLFIGLIVSTILMGSAKRKKLIWILKVK</sequence>
<keyword evidence="1" id="KW-0812">Transmembrane</keyword>
<dbReference type="OrthoDB" id="2972037at2"/>
<keyword evidence="1" id="KW-1133">Transmembrane helix</keyword>
<keyword evidence="3" id="KW-1185">Reference proteome</keyword>
<evidence type="ECO:0000256" key="1">
    <source>
        <dbReference type="SAM" id="Phobius"/>
    </source>
</evidence>
<dbReference type="Proteomes" id="UP000265816">
    <property type="component" value="Unassembled WGS sequence"/>
</dbReference>
<comment type="caution">
    <text evidence="2">The sequence shown here is derived from an EMBL/GenBank/DDBJ whole genome shotgun (WGS) entry which is preliminary data.</text>
</comment>
<dbReference type="RefSeq" id="WP_119114493.1">
    <property type="nucleotide sequence ID" value="NZ_CBCSEO010000023.1"/>
</dbReference>
<keyword evidence="1" id="KW-0472">Membrane</keyword>
<gene>
    <name evidence="2" type="ORF">D1970_19300</name>
</gene>
<protein>
    <submittedName>
        <fullName evidence="2">Uncharacterized protein</fullName>
    </submittedName>
</protein>
<dbReference type="EMBL" id="QWVT01000039">
    <property type="protein sequence ID" value="RID82320.1"/>
    <property type="molecule type" value="Genomic_DNA"/>
</dbReference>
<evidence type="ECO:0000313" key="2">
    <source>
        <dbReference type="EMBL" id="RID82320.1"/>
    </source>
</evidence>